<evidence type="ECO:0000313" key="3">
    <source>
        <dbReference type="Proteomes" id="UP000095283"/>
    </source>
</evidence>
<comment type="similarity">
    <text evidence="1">Belongs to the major facilitator superfamily.</text>
</comment>
<sequence>MLFNLPGWQMYAVAVLIGITQAILLITSLSITTDLISKNTKVKLHRRLKSMAITLRFFPESCAFVYGAMSFLDKSANGIAYQLIEIWNSTCELFKFLYSSGKPQQECGAFYRIIMVYLPGGCLILALIILISLLPTRIGRRRTQRLMSNSIKQYIYIKITQLLRKLFHVKYFKNKLDYRIPHIKYRWKPFRFRLIIKIWQVVYNKYFMFKECVSVWYKKKWFSEIKYSSSNTPVNTNARHADKLRLRREKIYPLVKVVFHQVDFYIPQL</sequence>
<accession>A0A1I7WXC9</accession>
<reference evidence="4" key="1">
    <citation type="submission" date="2016-11" db="UniProtKB">
        <authorList>
            <consortium name="WormBaseParasite"/>
        </authorList>
    </citation>
    <scope>IDENTIFICATION</scope>
</reference>
<keyword evidence="2" id="KW-0812">Transmembrane</keyword>
<organism evidence="3 4">
    <name type="scientific">Heterorhabditis bacteriophora</name>
    <name type="common">Entomopathogenic nematode worm</name>
    <dbReference type="NCBI Taxonomy" id="37862"/>
    <lineage>
        <taxon>Eukaryota</taxon>
        <taxon>Metazoa</taxon>
        <taxon>Ecdysozoa</taxon>
        <taxon>Nematoda</taxon>
        <taxon>Chromadorea</taxon>
        <taxon>Rhabditida</taxon>
        <taxon>Rhabditina</taxon>
        <taxon>Rhabditomorpha</taxon>
        <taxon>Strongyloidea</taxon>
        <taxon>Heterorhabditidae</taxon>
        <taxon>Heterorhabditis</taxon>
    </lineage>
</organism>
<dbReference type="GO" id="GO:0008643">
    <property type="term" value="P:carbohydrate transport"/>
    <property type="evidence" value="ECO:0007669"/>
    <property type="project" value="InterPro"/>
</dbReference>
<dbReference type="AlphaFoldDB" id="A0A1I7WXC9"/>
<evidence type="ECO:0000313" key="4">
    <source>
        <dbReference type="WBParaSite" id="Hba_09817"/>
    </source>
</evidence>
<keyword evidence="2" id="KW-0472">Membrane</keyword>
<proteinExistence type="inferred from homology"/>
<dbReference type="WBParaSite" id="Hba_09817">
    <property type="protein sequence ID" value="Hba_09817"/>
    <property type="gene ID" value="Hba_09817"/>
</dbReference>
<feature type="transmembrane region" description="Helical" evidence="2">
    <location>
        <begin position="12"/>
        <end position="32"/>
    </location>
</feature>
<dbReference type="InterPro" id="IPR039672">
    <property type="entry name" value="MFS_2"/>
</dbReference>
<protein>
    <submittedName>
        <fullName evidence="4">G_PROTEIN_RECEP_F1_2 domain-containing protein</fullName>
    </submittedName>
</protein>
<evidence type="ECO:0000256" key="2">
    <source>
        <dbReference type="SAM" id="Phobius"/>
    </source>
</evidence>
<dbReference type="Proteomes" id="UP000095283">
    <property type="component" value="Unplaced"/>
</dbReference>
<evidence type="ECO:0000256" key="1">
    <source>
        <dbReference type="ARBA" id="ARBA00008335"/>
    </source>
</evidence>
<feature type="transmembrane region" description="Helical" evidence="2">
    <location>
        <begin position="109"/>
        <end position="134"/>
    </location>
</feature>
<name>A0A1I7WXC9_HETBA</name>
<dbReference type="PANTHER" id="PTHR11328:SF28">
    <property type="entry name" value="MAJOR FACILITATOR SUPERFAMILY DOMAIN-CONTAINING PROTEIN 12"/>
    <property type="match status" value="1"/>
</dbReference>
<keyword evidence="3" id="KW-1185">Reference proteome</keyword>
<dbReference type="GO" id="GO:0005886">
    <property type="term" value="C:plasma membrane"/>
    <property type="evidence" value="ECO:0007669"/>
    <property type="project" value="TreeGrafter"/>
</dbReference>
<feature type="transmembrane region" description="Helical" evidence="2">
    <location>
        <begin position="53"/>
        <end position="72"/>
    </location>
</feature>
<dbReference type="GO" id="GO:0015293">
    <property type="term" value="F:symporter activity"/>
    <property type="evidence" value="ECO:0007669"/>
    <property type="project" value="InterPro"/>
</dbReference>
<keyword evidence="2" id="KW-1133">Transmembrane helix</keyword>
<dbReference type="PANTHER" id="PTHR11328">
    <property type="entry name" value="MAJOR FACILITATOR SUPERFAMILY DOMAIN-CONTAINING PROTEIN"/>
    <property type="match status" value="1"/>
</dbReference>